<protein>
    <submittedName>
        <fullName evidence="2">Uncharacterized protein</fullName>
    </submittedName>
</protein>
<dbReference type="Proteomes" id="UP000600865">
    <property type="component" value="Unassembled WGS sequence"/>
</dbReference>
<accession>A0A918KRX5</accession>
<evidence type="ECO:0000256" key="1">
    <source>
        <dbReference type="SAM" id="Phobius"/>
    </source>
</evidence>
<evidence type="ECO:0000313" key="2">
    <source>
        <dbReference type="EMBL" id="GGX74593.1"/>
    </source>
</evidence>
<proteinExistence type="predicted"/>
<comment type="caution">
    <text evidence="2">The sequence shown here is derived from an EMBL/GenBank/DDBJ whole genome shotgun (WGS) entry which is preliminary data.</text>
</comment>
<dbReference type="EMBL" id="BMYV01000003">
    <property type="protein sequence ID" value="GGX74593.1"/>
    <property type="molecule type" value="Genomic_DNA"/>
</dbReference>
<feature type="transmembrane region" description="Helical" evidence="1">
    <location>
        <begin position="6"/>
        <end position="25"/>
    </location>
</feature>
<reference evidence="2 3" key="1">
    <citation type="journal article" date="2014" name="Int. J. Syst. Evol. Microbiol.">
        <title>Complete genome sequence of Corynebacterium casei LMG S-19264T (=DSM 44701T), isolated from a smear-ripened cheese.</title>
        <authorList>
            <consortium name="US DOE Joint Genome Institute (JGI-PGF)"/>
            <person name="Walter F."/>
            <person name="Albersmeier A."/>
            <person name="Kalinowski J."/>
            <person name="Ruckert C."/>
        </authorList>
    </citation>
    <scope>NUCLEOTIDE SEQUENCE [LARGE SCALE GENOMIC DNA]</scope>
    <source>
        <strain evidence="2 3">KCTC 23968</strain>
    </source>
</reference>
<keyword evidence="1" id="KW-1133">Transmembrane helix</keyword>
<dbReference type="AlphaFoldDB" id="A0A918KRX5"/>
<evidence type="ECO:0000313" key="3">
    <source>
        <dbReference type="Proteomes" id="UP000600865"/>
    </source>
</evidence>
<gene>
    <name evidence="2" type="ORF">GCM10011309_25940</name>
</gene>
<organism evidence="2 3">
    <name type="scientific">Litorimonas cladophorae</name>
    <dbReference type="NCBI Taxonomy" id="1220491"/>
    <lineage>
        <taxon>Bacteria</taxon>
        <taxon>Pseudomonadati</taxon>
        <taxon>Pseudomonadota</taxon>
        <taxon>Alphaproteobacteria</taxon>
        <taxon>Maricaulales</taxon>
        <taxon>Robiginitomaculaceae</taxon>
    </lineage>
</organism>
<keyword evidence="1" id="KW-0472">Membrane</keyword>
<name>A0A918KRX5_9PROT</name>
<sequence length="194" mass="21348">MLKDRYFYPLAAIIVAAMIVFALSLGERIDLTDREIWDNGYTMEGEELVRLTAQPGTQAIYVAAAGGESAFARLSSTAARESLPPGPGVFAPLGPQYERAFATRLLRMTVTARASRINPLEHFDMGYFSAGSGDSGWTRRELTESWTDYSIEFRPGALTAQQGLDHASVWPGEMAEVLNMDVKKIRVEVLDPPS</sequence>
<dbReference type="RefSeq" id="WP_189586931.1">
    <property type="nucleotide sequence ID" value="NZ_BMYV01000003.1"/>
</dbReference>
<keyword evidence="1" id="KW-0812">Transmembrane</keyword>
<keyword evidence="3" id="KW-1185">Reference proteome</keyword>